<accession>A0A7W7KRX7</accession>
<organism evidence="1 2">
    <name type="scientific">Pseudomonas nitroreducens</name>
    <dbReference type="NCBI Taxonomy" id="46680"/>
    <lineage>
        <taxon>Bacteria</taxon>
        <taxon>Pseudomonadati</taxon>
        <taxon>Pseudomonadota</taxon>
        <taxon>Gammaproteobacteria</taxon>
        <taxon>Pseudomonadales</taxon>
        <taxon>Pseudomonadaceae</taxon>
        <taxon>Pseudomonas</taxon>
    </lineage>
</organism>
<evidence type="ECO:0000313" key="2">
    <source>
        <dbReference type="Proteomes" id="UP000566995"/>
    </source>
</evidence>
<dbReference type="EMBL" id="JACHLI010000036">
    <property type="protein sequence ID" value="MBB4867198.1"/>
    <property type="molecule type" value="Genomic_DNA"/>
</dbReference>
<protein>
    <submittedName>
        <fullName evidence="1">Uncharacterized protein</fullName>
    </submittedName>
</protein>
<dbReference type="RefSeq" id="WP_184596480.1">
    <property type="nucleotide sequence ID" value="NZ_JACHLI010000036.1"/>
</dbReference>
<comment type="caution">
    <text evidence="1">The sequence shown here is derived from an EMBL/GenBank/DDBJ whole genome shotgun (WGS) entry which is preliminary data.</text>
</comment>
<evidence type="ECO:0000313" key="1">
    <source>
        <dbReference type="EMBL" id="MBB4867198.1"/>
    </source>
</evidence>
<sequence>MDITDSAGFDMPAGYALARVDVRVDGRPGFMVMLYEVESRNVVFRCNAAIIGKPGEDGRPPILTSYSRSPYPQHEQIRKGMHFKLQTGYILPRYDMVLTGRNCNVLGGDPFLFGMQINALVGSEVHFAIWKAHAGDLVHVSKDRLLAWYKTFWEPNSFCSLVAFASSAPIDPWLHWRVDFEAVANLNPDPLPRGISEPFTLDRMLESL</sequence>
<name>A0A7W7KRX7_PSENT</name>
<dbReference type="Proteomes" id="UP000566995">
    <property type="component" value="Unassembled WGS sequence"/>
</dbReference>
<gene>
    <name evidence="1" type="ORF">HNP46_006109</name>
</gene>
<dbReference type="AlphaFoldDB" id="A0A7W7KRX7"/>
<reference evidence="1 2" key="1">
    <citation type="submission" date="2020-08" db="EMBL/GenBank/DDBJ databases">
        <title>Functional genomics of gut bacteria from endangered species of beetles.</title>
        <authorList>
            <person name="Carlos-Shanley C."/>
        </authorList>
    </citation>
    <scope>NUCLEOTIDE SEQUENCE [LARGE SCALE GENOMIC DNA]</scope>
    <source>
        <strain evidence="1 2">S00179</strain>
    </source>
</reference>
<proteinExistence type="predicted"/>